<feature type="domain" description="Exonuclease" evidence="2">
    <location>
        <begin position="8"/>
        <end position="174"/>
    </location>
</feature>
<dbReference type="CDD" id="cd06127">
    <property type="entry name" value="DEDDh"/>
    <property type="match status" value="1"/>
</dbReference>
<accession>A0A7D4Q6X3</accession>
<reference evidence="3 4" key="1">
    <citation type="submission" date="2020-05" db="EMBL/GenBank/DDBJ databases">
        <title>Mucilaginibacter mali sp. nov.</title>
        <authorList>
            <person name="Kim H.S."/>
            <person name="Lee K.C."/>
            <person name="Suh M.K."/>
            <person name="Kim J.-S."/>
            <person name="Han K.-I."/>
            <person name="Eom M.K."/>
            <person name="Shin Y.K."/>
            <person name="Lee J.-S."/>
        </authorList>
    </citation>
    <scope>NUCLEOTIDE SEQUENCE [LARGE SCALE GENOMIC DNA]</scope>
    <source>
        <strain evidence="3 4">G2-14</strain>
    </source>
</reference>
<dbReference type="InterPro" id="IPR046768">
    <property type="entry name" value="ExoX-like_C"/>
</dbReference>
<name>A0A7D4Q6X3_9SPHI</name>
<dbReference type="EMBL" id="CP054139">
    <property type="protein sequence ID" value="QKJ29611.1"/>
    <property type="molecule type" value="Genomic_DNA"/>
</dbReference>
<feature type="compositionally biased region" description="Basic and acidic residues" evidence="1">
    <location>
        <begin position="288"/>
        <end position="298"/>
    </location>
</feature>
<dbReference type="GO" id="GO:0008408">
    <property type="term" value="F:3'-5' exonuclease activity"/>
    <property type="evidence" value="ECO:0007669"/>
    <property type="project" value="TreeGrafter"/>
</dbReference>
<dbReference type="GO" id="GO:0005829">
    <property type="term" value="C:cytosol"/>
    <property type="evidence" value="ECO:0007669"/>
    <property type="project" value="TreeGrafter"/>
</dbReference>
<proteinExistence type="predicted"/>
<evidence type="ECO:0000256" key="1">
    <source>
        <dbReference type="SAM" id="MobiDB-lite"/>
    </source>
</evidence>
<dbReference type="PANTHER" id="PTHR30231">
    <property type="entry name" value="DNA POLYMERASE III SUBUNIT EPSILON"/>
    <property type="match status" value="1"/>
</dbReference>
<gene>
    <name evidence="3" type="ORF">HQ865_07550</name>
</gene>
<dbReference type="PANTHER" id="PTHR30231:SF41">
    <property type="entry name" value="DNA POLYMERASE III SUBUNIT EPSILON"/>
    <property type="match status" value="1"/>
</dbReference>
<dbReference type="Proteomes" id="UP000505355">
    <property type="component" value="Chromosome"/>
</dbReference>
<dbReference type="InterPro" id="IPR013520">
    <property type="entry name" value="Ribonucl_H"/>
</dbReference>
<feature type="region of interest" description="Disordered" evidence="1">
    <location>
        <begin position="268"/>
        <end position="322"/>
    </location>
</feature>
<dbReference type="InterPro" id="IPR036397">
    <property type="entry name" value="RNaseH_sf"/>
</dbReference>
<dbReference type="Pfam" id="PF00929">
    <property type="entry name" value="RNase_T"/>
    <property type="match status" value="1"/>
</dbReference>
<dbReference type="Gene3D" id="3.30.420.10">
    <property type="entry name" value="Ribonuclease H-like superfamily/Ribonuclease H"/>
    <property type="match status" value="1"/>
</dbReference>
<evidence type="ECO:0000259" key="2">
    <source>
        <dbReference type="SMART" id="SM00479"/>
    </source>
</evidence>
<dbReference type="SMART" id="SM00479">
    <property type="entry name" value="EXOIII"/>
    <property type="match status" value="1"/>
</dbReference>
<dbReference type="RefSeq" id="WP_173414303.1">
    <property type="nucleotide sequence ID" value="NZ_CP054139.1"/>
</dbReference>
<evidence type="ECO:0000313" key="3">
    <source>
        <dbReference type="EMBL" id="QKJ29611.1"/>
    </source>
</evidence>
<dbReference type="SUPFAM" id="SSF53098">
    <property type="entry name" value="Ribonuclease H-like"/>
    <property type="match status" value="1"/>
</dbReference>
<dbReference type="Pfam" id="PF20600">
    <property type="entry name" value="ExoX-like_C"/>
    <property type="match status" value="1"/>
</dbReference>
<dbReference type="GO" id="GO:0003676">
    <property type="term" value="F:nucleic acid binding"/>
    <property type="evidence" value="ECO:0007669"/>
    <property type="project" value="InterPro"/>
</dbReference>
<dbReference type="AlphaFoldDB" id="A0A7D4Q6X3"/>
<dbReference type="KEGG" id="mmab:HQ865_07550"/>
<keyword evidence="4" id="KW-1185">Reference proteome</keyword>
<sequence length="334" mass="38606">MKLKLKRPLAFFDIEATGINIGADRIVELSVIKLHPDGSEEVKTWRVNPGMPIPLESSLIHGIYDEHIANEQLFKALGTEIAEFIGDSDLAGYNSNKFDIPMLMEEFMRAGIDFSLDNRHFVDVQNIFHQMEQRTLKAAYQFYCQKDIINAHSAEADTRATMEVLLAQIEKYELTEWEDKQGKRSIPVVGDVEALHKFTNLNRTVDFAGRMVYDEEGNELFNFGKHKGKKVEEVFSIEPSYYSWMMQGDFPLYTKKQLEGIYNRWNTKRQAERQSRPAQPPKPSAEVQQKKEAVRDFKNNNNYQQKPFKRKDDTPAKPVNDDMLAALKDKFKKG</sequence>
<organism evidence="3 4">
    <name type="scientific">Mucilaginibacter mali</name>
    <dbReference type="NCBI Taxonomy" id="2740462"/>
    <lineage>
        <taxon>Bacteria</taxon>
        <taxon>Pseudomonadati</taxon>
        <taxon>Bacteroidota</taxon>
        <taxon>Sphingobacteriia</taxon>
        <taxon>Sphingobacteriales</taxon>
        <taxon>Sphingobacteriaceae</taxon>
        <taxon>Mucilaginibacter</taxon>
    </lineage>
</organism>
<dbReference type="InterPro" id="IPR012337">
    <property type="entry name" value="RNaseH-like_sf"/>
</dbReference>
<protein>
    <submittedName>
        <fullName evidence="3">DNA polymerase III subunit epsilon</fullName>
    </submittedName>
</protein>
<dbReference type="GO" id="GO:0045004">
    <property type="term" value="P:DNA replication proofreading"/>
    <property type="evidence" value="ECO:0007669"/>
    <property type="project" value="TreeGrafter"/>
</dbReference>
<evidence type="ECO:0000313" key="4">
    <source>
        <dbReference type="Proteomes" id="UP000505355"/>
    </source>
</evidence>